<dbReference type="KEGG" id="pus:CKA81_03525"/>
<dbReference type="Proteomes" id="UP000283474">
    <property type="component" value="Chromosome"/>
</dbReference>
<dbReference type="AlphaFoldDB" id="A0A410G9Q2"/>
<accession>A0A410G9Q2</accession>
<name>A0A410G9Q2_9BURK</name>
<gene>
    <name evidence="1" type="ORF">CKA81_03525</name>
</gene>
<protein>
    <submittedName>
        <fullName evidence="1">Uncharacterized protein</fullName>
    </submittedName>
</protein>
<dbReference type="EMBL" id="CP022987">
    <property type="protein sequence ID" value="QAA93016.1"/>
    <property type="molecule type" value="Genomic_DNA"/>
</dbReference>
<sequence length="61" mass="7048">MWVGIDHLFIVSLDMFVLLVVVDTLRAELKRGKIYFTDLVTNEKAYLQIRIPRISLGAREA</sequence>
<proteinExistence type="predicted"/>
<keyword evidence="2" id="KW-1185">Reference proteome</keyword>
<evidence type="ECO:0000313" key="2">
    <source>
        <dbReference type="Proteomes" id="UP000283474"/>
    </source>
</evidence>
<organism evidence="1 2">
    <name type="scientific">Pollutimonas thiosulfatoxidans</name>
    <dbReference type="NCBI Taxonomy" id="2028345"/>
    <lineage>
        <taxon>Bacteria</taxon>
        <taxon>Pseudomonadati</taxon>
        <taxon>Pseudomonadota</taxon>
        <taxon>Betaproteobacteria</taxon>
        <taxon>Burkholderiales</taxon>
        <taxon>Alcaligenaceae</taxon>
        <taxon>Pollutimonas</taxon>
    </lineage>
</organism>
<reference evidence="1 2" key="1">
    <citation type="submission" date="2017-08" db="EMBL/GenBank/DDBJ databases">
        <authorList>
            <person name="Park S.-J."/>
            <person name="Kim H."/>
        </authorList>
    </citation>
    <scope>NUCLEOTIDE SEQUENCE [LARGE SCALE GENOMIC DNA]</scope>
    <source>
        <strain evidence="2">ye3</strain>
    </source>
</reference>
<evidence type="ECO:0000313" key="1">
    <source>
        <dbReference type="EMBL" id="QAA93016.1"/>
    </source>
</evidence>